<protein>
    <submittedName>
        <fullName evidence="2">Uncharacterized protein</fullName>
    </submittedName>
</protein>
<dbReference type="EMBL" id="OX395134">
    <property type="protein sequence ID" value="CAI5784654.1"/>
    <property type="molecule type" value="Genomic_DNA"/>
</dbReference>
<keyword evidence="3" id="KW-1185">Reference proteome</keyword>
<evidence type="ECO:0000313" key="3">
    <source>
        <dbReference type="Proteomes" id="UP001178461"/>
    </source>
</evidence>
<organism evidence="2 3">
    <name type="scientific">Podarcis lilfordi</name>
    <name type="common">Lilford's wall lizard</name>
    <dbReference type="NCBI Taxonomy" id="74358"/>
    <lineage>
        <taxon>Eukaryota</taxon>
        <taxon>Metazoa</taxon>
        <taxon>Chordata</taxon>
        <taxon>Craniata</taxon>
        <taxon>Vertebrata</taxon>
        <taxon>Euteleostomi</taxon>
        <taxon>Lepidosauria</taxon>
        <taxon>Squamata</taxon>
        <taxon>Bifurcata</taxon>
        <taxon>Unidentata</taxon>
        <taxon>Episquamata</taxon>
        <taxon>Laterata</taxon>
        <taxon>Lacertibaenia</taxon>
        <taxon>Lacertidae</taxon>
        <taxon>Podarcis</taxon>
    </lineage>
</organism>
<evidence type="ECO:0000313" key="2">
    <source>
        <dbReference type="EMBL" id="CAI5784654.1"/>
    </source>
</evidence>
<reference evidence="2" key="1">
    <citation type="submission" date="2022-12" db="EMBL/GenBank/DDBJ databases">
        <authorList>
            <person name="Alioto T."/>
            <person name="Alioto T."/>
            <person name="Gomez Garrido J."/>
        </authorList>
    </citation>
    <scope>NUCLEOTIDE SEQUENCE</scope>
</reference>
<dbReference type="AlphaFoldDB" id="A0AA35KVW8"/>
<feature type="region of interest" description="Disordered" evidence="1">
    <location>
        <begin position="1"/>
        <end position="61"/>
    </location>
</feature>
<proteinExistence type="predicted"/>
<gene>
    <name evidence="2" type="ORF">PODLI_1B002834</name>
</gene>
<name>A0AA35KVW8_9SAUR</name>
<evidence type="ECO:0000256" key="1">
    <source>
        <dbReference type="SAM" id="MobiDB-lite"/>
    </source>
</evidence>
<sequence>MSPGCSASSAGARLPCAGSRSPRPPPGVAPGERASPSLLSRGGEERREKGRKCKQEPEESERASACRLLSHAREFAGSACASSVCCCCCCRLCALNSARLGSIHSLELDLDFQTP</sequence>
<feature type="compositionally biased region" description="Basic and acidic residues" evidence="1">
    <location>
        <begin position="42"/>
        <end position="61"/>
    </location>
</feature>
<accession>A0AA35KVW8</accession>
<dbReference type="Proteomes" id="UP001178461">
    <property type="component" value="Chromosome 9"/>
</dbReference>